<evidence type="ECO:0000256" key="4">
    <source>
        <dbReference type="ARBA" id="ARBA00023136"/>
    </source>
</evidence>
<dbReference type="Proteomes" id="UP001652620">
    <property type="component" value="Chromosome 3"/>
</dbReference>
<keyword evidence="2 5" id="KW-0812">Transmembrane</keyword>
<keyword evidence="4 5" id="KW-0472">Membrane</keyword>
<name>A0A034V471_BACDO</name>
<comment type="subcellular location">
    <subcellularLocation>
        <location evidence="1">Membrane</location>
        <topology evidence="1">Multi-pass membrane protein</topology>
    </subcellularLocation>
</comment>
<dbReference type="InterPro" id="IPR008952">
    <property type="entry name" value="Tetraspanin_EC2_sf"/>
</dbReference>
<feature type="transmembrane region" description="Helical" evidence="5">
    <location>
        <begin position="43"/>
        <end position="64"/>
    </location>
</feature>
<feature type="transmembrane region" description="Helical" evidence="5">
    <location>
        <begin position="175"/>
        <end position="198"/>
    </location>
</feature>
<dbReference type="RefSeq" id="XP_011201090.1">
    <property type="nucleotide sequence ID" value="XM_011202788.3"/>
</dbReference>
<dbReference type="PANTHER" id="PTHR19282">
    <property type="entry name" value="TETRASPANIN"/>
    <property type="match status" value="1"/>
</dbReference>
<gene>
    <name evidence="6" type="primary">LBM</name>
    <name evidence="8 9" type="synonym">LOC105224636</name>
</gene>
<evidence type="ECO:0000313" key="8">
    <source>
        <dbReference type="RefSeq" id="XP_011201090.1"/>
    </source>
</evidence>
<keyword evidence="7" id="KW-1185">Reference proteome</keyword>
<organism evidence="6">
    <name type="scientific">Bactrocera dorsalis</name>
    <name type="common">Oriental fruit fly</name>
    <name type="synonym">Dacus dorsalis</name>
    <dbReference type="NCBI Taxonomy" id="27457"/>
    <lineage>
        <taxon>Eukaryota</taxon>
        <taxon>Metazoa</taxon>
        <taxon>Ecdysozoa</taxon>
        <taxon>Arthropoda</taxon>
        <taxon>Hexapoda</taxon>
        <taxon>Insecta</taxon>
        <taxon>Pterygota</taxon>
        <taxon>Neoptera</taxon>
        <taxon>Endopterygota</taxon>
        <taxon>Diptera</taxon>
        <taxon>Brachycera</taxon>
        <taxon>Muscomorpha</taxon>
        <taxon>Tephritoidea</taxon>
        <taxon>Tephritidae</taxon>
        <taxon>Bactrocera</taxon>
        <taxon>Bactrocera</taxon>
    </lineage>
</organism>
<dbReference type="Gene3D" id="1.10.1450.10">
    <property type="entry name" value="Tetraspanin"/>
    <property type="match status" value="1"/>
</dbReference>
<dbReference type="OMA" id="FELICCA"/>
<feature type="transmembrane region" description="Helical" evidence="5">
    <location>
        <begin position="12"/>
        <end position="31"/>
    </location>
</feature>
<accession>A0A034V471</accession>
<dbReference type="OrthoDB" id="6361633at2759"/>
<dbReference type="AlphaFoldDB" id="A0A034V471"/>
<dbReference type="RefSeq" id="XP_049308392.1">
    <property type="nucleotide sequence ID" value="XM_049452435.1"/>
</dbReference>
<dbReference type="SUPFAM" id="SSF48652">
    <property type="entry name" value="Tetraspanin"/>
    <property type="match status" value="1"/>
</dbReference>
<dbReference type="PRINTS" id="PR00259">
    <property type="entry name" value="TMFOUR"/>
</dbReference>
<evidence type="ECO:0000313" key="9">
    <source>
        <dbReference type="RefSeq" id="XP_049308392.1"/>
    </source>
</evidence>
<feature type="transmembrane region" description="Helical" evidence="5">
    <location>
        <begin position="71"/>
        <end position="93"/>
    </location>
</feature>
<evidence type="ECO:0000313" key="6">
    <source>
        <dbReference type="EMBL" id="JAC38076.1"/>
    </source>
</evidence>
<evidence type="ECO:0000256" key="1">
    <source>
        <dbReference type="ARBA" id="ARBA00004141"/>
    </source>
</evidence>
<dbReference type="InterPro" id="IPR018499">
    <property type="entry name" value="Tetraspanin/Peripherin"/>
</dbReference>
<keyword evidence="3 5" id="KW-1133">Transmembrane helix</keyword>
<protein>
    <submittedName>
        <fullName evidence="6 8">protein Late bloomer</fullName>
    </submittedName>
</protein>
<dbReference type="PANTHER" id="PTHR19282:SF521">
    <property type="entry name" value="IP01817P-RELATED"/>
    <property type="match status" value="1"/>
</dbReference>
<evidence type="ECO:0000256" key="2">
    <source>
        <dbReference type="ARBA" id="ARBA00022692"/>
    </source>
</evidence>
<proteinExistence type="predicted"/>
<dbReference type="Pfam" id="PF00335">
    <property type="entry name" value="Tetraspanin"/>
    <property type="match status" value="1"/>
</dbReference>
<dbReference type="EMBL" id="GAKP01020876">
    <property type="protein sequence ID" value="JAC38076.1"/>
    <property type="molecule type" value="Transcribed_RNA"/>
</dbReference>
<evidence type="ECO:0000256" key="5">
    <source>
        <dbReference type="SAM" id="Phobius"/>
    </source>
</evidence>
<evidence type="ECO:0000313" key="7">
    <source>
        <dbReference type="Proteomes" id="UP001652620"/>
    </source>
</evidence>
<evidence type="ECO:0000256" key="3">
    <source>
        <dbReference type="ARBA" id="ARBA00022989"/>
    </source>
</evidence>
<dbReference type="GO" id="GO:0005886">
    <property type="term" value="C:plasma membrane"/>
    <property type="evidence" value="ECO:0007669"/>
    <property type="project" value="TreeGrafter"/>
</dbReference>
<dbReference type="EMBL" id="GAKP01020874">
    <property type="protein sequence ID" value="JAC38078.1"/>
    <property type="molecule type" value="Transcribed_RNA"/>
</dbReference>
<sequence>MGCATTTVKISSILLNTLLALFSIAAIVLIAVNPGSVPDDWDIPAYIIFGLVIVFAVIGCVAALRESICLTVTCAVFLLLLAILQIAVTINILNDRHTQSGIAIVEDAWDHDKIDALQREYECCGKDSSQDYILLNRQIPLSCYEGQNDADANNIYTEGCSAKLQRYYDSETTSIAVSSWIIAAIEIIGFLLAVFLVINFRNKQRRMQF</sequence>
<dbReference type="CDD" id="cd03127">
    <property type="entry name" value="tetraspanin_LEL"/>
    <property type="match status" value="1"/>
</dbReference>
<reference evidence="6" key="1">
    <citation type="journal article" date="2014" name="BMC Genomics">
        <title>Characterizing the developmental transcriptome of the oriental fruit fly, Bactrocera dorsalis (Diptera: Tephritidae) through comparative genomic analysis with Drosophila melanogaster utilizing modENCODE datasets.</title>
        <authorList>
            <person name="Geib S.M."/>
            <person name="Calla B."/>
            <person name="Hall B."/>
            <person name="Hou S."/>
            <person name="Manoukis N.C."/>
        </authorList>
    </citation>
    <scope>NUCLEOTIDE SEQUENCE</scope>
    <source>
        <strain evidence="6">Punador</strain>
    </source>
</reference>
<reference evidence="8" key="2">
    <citation type="submission" date="2022-04" db="UniProtKB">
        <authorList>
            <consortium name="RefSeq"/>
        </authorList>
    </citation>
    <scope>IDENTIFICATION</scope>
    <source>
        <strain evidence="8">Punador</strain>
        <tissue evidence="9">Adult</tissue>
    </source>
</reference>